<evidence type="ECO:0000313" key="7">
    <source>
        <dbReference type="Proteomes" id="UP000041394"/>
    </source>
</evidence>
<dbReference type="STRING" id="1578720.HAL011_06580"/>
<dbReference type="PRINTS" id="PR01776">
    <property type="entry name" value="HPOMPFAMILY"/>
</dbReference>
<organism evidence="2 6">
    <name type="scientific">Helicobacter ailurogastricus</name>
    <dbReference type="NCBI Taxonomy" id="1578720"/>
    <lineage>
        <taxon>Bacteria</taxon>
        <taxon>Pseudomonadati</taxon>
        <taxon>Campylobacterota</taxon>
        <taxon>Epsilonproteobacteria</taxon>
        <taxon>Campylobacterales</taxon>
        <taxon>Helicobacteraceae</taxon>
        <taxon>Helicobacter</taxon>
    </lineage>
</organism>
<gene>
    <name evidence="2" type="ORF">HAL011_06580</name>
    <name evidence="3" type="ORF">HAL013_02710</name>
    <name evidence="5" type="ORF">HAL07_06900</name>
    <name evidence="4" type="ORF">HAL09_05960</name>
</gene>
<dbReference type="Proteomes" id="UP000041394">
    <property type="component" value="Unassembled WGS sequence"/>
</dbReference>
<feature type="chain" id="PRO_5013456474" evidence="1">
    <location>
        <begin position="22"/>
        <end position="216"/>
    </location>
</feature>
<dbReference type="Proteomes" id="UP000038622">
    <property type="component" value="Unassembled WGS sequence"/>
</dbReference>
<evidence type="ECO:0000313" key="3">
    <source>
        <dbReference type="EMBL" id="CRF42114.1"/>
    </source>
</evidence>
<name>A0A0K2X874_9HELI</name>
<dbReference type="EMBL" id="CDMG01000004">
    <property type="protein sequence ID" value="CRI32215.1"/>
    <property type="molecule type" value="Genomic_DNA"/>
</dbReference>
<dbReference type="InterPro" id="IPR002718">
    <property type="entry name" value="OMP_Helicobacter"/>
</dbReference>
<protein>
    <submittedName>
        <fullName evidence="2">Outer membrane protein 27</fullName>
    </submittedName>
    <submittedName>
        <fullName evidence="5">Putative Outer membrane protein</fullName>
    </submittedName>
</protein>
<evidence type="ECO:0000313" key="2">
    <source>
        <dbReference type="EMBL" id="CRF40889.1"/>
    </source>
</evidence>
<evidence type="ECO:0000313" key="5">
    <source>
        <dbReference type="EMBL" id="CRI32215.1"/>
    </source>
</evidence>
<evidence type="ECO:0000313" key="6">
    <source>
        <dbReference type="Proteomes" id="UP000038622"/>
    </source>
</evidence>
<dbReference type="EMBL" id="CDMN01000024">
    <property type="protein sequence ID" value="CRF44028.1"/>
    <property type="molecule type" value="Genomic_DNA"/>
</dbReference>
<dbReference type="OrthoDB" id="5319509at2"/>
<dbReference type="EMBL" id="CDMH01000013">
    <property type="protein sequence ID" value="CRF42114.1"/>
    <property type="molecule type" value="Genomic_DNA"/>
</dbReference>
<sequence>MKLSKKFLPLALLACGGGLHAEKSAFFIGGIYEVGGSTFKARISGKKPNSMNRTAITQGVGVRVGYNLLFGEKGYVGLRFYGFYNWGLTNFGKVVWNRNANFGKNTFNLSGYGVGADLLVNLLNGEKSNLGVFGGVALGGNTWYAVHGPGGATRFQWMVNVGVRAVIARHSAFEVGVKIPMLATHVQGRVDGGVFNDFSLSLKRDWAFTAAYYFLF</sequence>
<dbReference type="Proteomes" id="UP000045175">
    <property type="component" value="Unassembled WGS sequence"/>
</dbReference>
<dbReference type="GeneID" id="82131673"/>
<dbReference type="AlphaFoldDB" id="A0A0K2X874"/>
<keyword evidence="1" id="KW-0732">Signal</keyword>
<dbReference type="RefSeq" id="WP_082346344.1">
    <property type="nucleotide sequence ID" value="NZ_BSCV01000001.1"/>
</dbReference>
<reference evidence="7 8" key="3">
    <citation type="submission" date="2014-12" db="EMBL/GenBank/DDBJ databases">
        <authorList>
            <person name="Jaenicke S."/>
        </authorList>
    </citation>
    <scope>NUCLEOTIDE SEQUENCE [LARGE SCALE GENOMIC DNA]</scope>
</reference>
<evidence type="ECO:0000313" key="8">
    <source>
        <dbReference type="Proteomes" id="UP000043437"/>
    </source>
</evidence>
<dbReference type="EMBL" id="CDML01000018">
    <property type="protein sequence ID" value="CRF40889.1"/>
    <property type="molecule type" value="Genomic_DNA"/>
</dbReference>
<dbReference type="Proteomes" id="UP000043437">
    <property type="component" value="Unassembled WGS sequence"/>
</dbReference>
<reference evidence="6" key="2">
    <citation type="submission" date="2014-12" db="EMBL/GenBank/DDBJ databases">
        <authorList>
            <person name="Smet A."/>
        </authorList>
    </citation>
    <scope>NUCLEOTIDE SEQUENCE [LARGE SCALE GENOMIC DNA]</scope>
</reference>
<reference evidence="2" key="1">
    <citation type="submission" date="2014-12" db="EMBL/GenBank/DDBJ databases">
        <title>Whole genome sequences of four Staphylococcus schleiferi canine isolates.</title>
        <authorList>
            <person name="Misic A.M."/>
            <person name="Cain C."/>
            <person name="Morris D.O."/>
            <person name="Rankin S."/>
            <person name="Beiting D."/>
        </authorList>
    </citation>
    <scope>NUCLEOTIDE SEQUENCE</scope>
    <source>
        <strain evidence="2">ASB11</strain>
        <strain evidence="3">ASB13</strain>
        <strain evidence="5">ASB7</strain>
        <strain evidence="4">ASB9</strain>
    </source>
</reference>
<evidence type="ECO:0000313" key="4">
    <source>
        <dbReference type="EMBL" id="CRF44028.1"/>
    </source>
</evidence>
<keyword evidence="6" id="KW-1185">Reference proteome</keyword>
<proteinExistence type="predicted"/>
<feature type="signal peptide" evidence="1">
    <location>
        <begin position="1"/>
        <end position="21"/>
    </location>
</feature>
<dbReference type="Pfam" id="PF01856">
    <property type="entry name" value="HP_OMP"/>
    <property type="match status" value="1"/>
</dbReference>
<accession>A0A0K2X874</accession>
<evidence type="ECO:0000256" key="1">
    <source>
        <dbReference type="SAM" id="SignalP"/>
    </source>
</evidence>